<dbReference type="InterPro" id="IPR011042">
    <property type="entry name" value="6-blade_b-propeller_TolB-like"/>
</dbReference>
<dbReference type="Gene3D" id="2.120.10.30">
    <property type="entry name" value="TolB, C-terminal domain"/>
    <property type="match status" value="2"/>
</dbReference>
<dbReference type="CDD" id="cd00383">
    <property type="entry name" value="trans_reg_C"/>
    <property type="match status" value="1"/>
</dbReference>
<evidence type="ECO:0000256" key="4">
    <source>
        <dbReference type="SAM" id="Phobius"/>
    </source>
</evidence>
<dbReference type="SUPFAM" id="SSF82171">
    <property type="entry name" value="DPP6 N-terminal domain-like"/>
    <property type="match status" value="2"/>
</dbReference>
<dbReference type="InterPro" id="IPR001867">
    <property type="entry name" value="OmpR/PhoB-type_DNA-bd"/>
</dbReference>
<dbReference type="GO" id="GO:0006355">
    <property type="term" value="P:regulation of DNA-templated transcription"/>
    <property type="evidence" value="ECO:0007669"/>
    <property type="project" value="InterPro"/>
</dbReference>
<evidence type="ECO:0000313" key="6">
    <source>
        <dbReference type="EMBL" id="ALK44365.1"/>
    </source>
</evidence>
<evidence type="ECO:0000256" key="3">
    <source>
        <dbReference type="PROSITE-ProRule" id="PRU01091"/>
    </source>
</evidence>
<dbReference type="SMART" id="SM00862">
    <property type="entry name" value="Trans_reg_C"/>
    <property type="match status" value="1"/>
</dbReference>
<keyword evidence="2 3" id="KW-0238">DNA-binding</keyword>
<reference evidence="6" key="1">
    <citation type="submission" date="2015-08" db="EMBL/GenBank/DDBJ databases">
        <title>Partial sequence of psychrophilic Colwellia sp.</title>
        <authorList>
            <person name="Pankowski J.A."/>
            <person name="Leong J.S."/>
            <person name="Nano F.E."/>
        </authorList>
    </citation>
    <scope>NUCLEOTIDE SEQUENCE</scope>
    <source>
        <strain evidence="6">C1</strain>
    </source>
</reference>
<feature type="transmembrane region" description="Helical" evidence="4">
    <location>
        <begin position="153"/>
        <end position="170"/>
    </location>
</feature>
<evidence type="ECO:0000256" key="2">
    <source>
        <dbReference type="ARBA" id="ARBA00023125"/>
    </source>
</evidence>
<dbReference type="EMBL" id="KT428295">
    <property type="protein sequence ID" value="ALK44365.1"/>
    <property type="molecule type" value="Genomic_DNA"/>
</dbReference>
<organism evidence="6">
    <name type="scientific">Colwellia sp. C1</name>
    <dbReference type="NCBI Taxonomy" id="1737566"/>
    <lineage>
        <taxon>Bacteria</taxon>
        <taxon>Pseudomonadati</taxon>
        <taxon>Pseudomonadota</taxon>
        <taxon>Gammaproteobacteria</taxon>
        <taxon>Alteromonadales</taxon>
        <taxon>Colwelliaceae</taxon>
        <taxon>Colwellia</taxon>
    </lineage>
</organism>
<dbReference type="AlphaFoldDB" id="A0A0P0LDA2"/>
<evidence type="ECO:0000256" key="1">
    <source>
        <dbReference type="ARBA" id="ARBA00009820"/>
    </source>
</evidence>
<sequence>MNSDEGSVASTTKQEFKIGQWRVLPGQNCLIKGGQTKSIEPQCMELLIFLAKHQGQVLSRAQLLDALWKNVVVNENTLTKTVGMLRQALEDDAKKPQYIITRLKKGYQLVATVIELGETESSDKVDFDLVASEKETNNLTVTTSNIKPWLKEIAVVTILALLLIIIWQVLTSSPNQTAFYSKFSPITFGAGIERDPNFSPDGQFLIYTVRKNNNANFNLAIYSLKQQISVVISDFSGDELAPAFSPDGSSIAYFHKSDAVCHLYVSKFSYPNTITKGKKVAKCGYNNQGQIHWLDDDRLLFSDRNIETMGQHKLYQLQLSSLYIKEVKNHYPFVFAVSPSKQTIAVLERKNGRLDLDINEFSLKQKTSLSWLTGLTPFSGLAWFNDENRLLITDAFHGRISIADKSGGNQKIYQANMMFSQPIVSPVSDLIAMVQSSIKSNLYQVINPLLQQETKQVSDYLATSKPLFVSNYFDYLHQYSADKQLAAFVSNRNGKHQLWISTSGIERPVTNELLASGDIIDFRWSPDASKVLLMLSTGKVLLYTLKDNSVFELPLGEEQLYFPVWDNQGKGILFARLSEMGPNIVRYDLNSHSEQGITKTGAISIAASPDGRYLYLLKLNSGLWQLDRHSGEEKLLLANVTSSAWGSLVAFNDGIYWQESTGTNYQLRHFNLDSEQSSTLLTVLQDNNMHLRYFDVSNDQQHISFNRMYDYRSDLVFLSE</sequence>
<dbReference type="InterPro" id="IPR011659">
    <property type="entry name" value="WD40"/>
</dbReference>
<dbReference type="SUPFAM" id="SSF46894">
    <property type="entry name" value="C-terminal effector domain of the bipartite response regulators"/>
    <property type="match status" value="1"/>
</dbReference>
<feature type="domain" description="OmpR/PhoB-type" evidence="5">
    <location>
        <begin position="13"/>
        <end position="111"/>
    </location>
</feature>
<dbReference type="Gene3D" id="1.10.10.10">
    <property type="entry name" value="Winged helix-like DNA-binding domain superfamily/Winged helix DNA-binding domain"/>
    <property type="match status" value="1"/>
</dbReference>
<accession>A0A0P0LDA2</accession>
<proteinExistence type="inferred from homology"/>
<dbReference type="GO" id="GO:0003677">
    <property type="term" value="F:DNA binding"/>
    <property type="evidence" value="ECO:0007669"/>
    <property type="project" value="UniProtKB-UniRule"/>
</dbReference>
<protein>
    <submittedName>
        <fullName evidence="6">Signal transduction response regulator</fullName>
    </submittedName>
</protein>
<evidence type="ECO:0000259" key="5">
    <source>
        <dbReference type="PROSITE" id="PS51755"/>
    </source>
</evidence>
<dbReference type="PROSITE" id="PS51755">
    <property type="entry name" value="OMPR_PHOB"/>
    <property type="match status" value="1"/>
</dbReference>
<name>A0A0P0LDA2_9GAMM</name>
<comment type="similarity">
    <text evidence="1">Belongs to the TolB family.</text>
</comment>
<dbReference type="PANTHER" id="PTHR36842">
    <property type="entry name" value="PROTEIN TOLB HOMOLOG"/>
    <property type="match status" value="1"/>
</dbReference>
<keyword evidence="4" id="KW-0812">Transmembrane</keyword>
<feature type="DNA-binding region" description="OmpR/PhoB-type" evidence="3">
    <location>
        <begin position="13"/>
        <end position="111"/>
    </location>
</feature>
<dbReference type="InterPro" id="IPR036388">
    <property type="entry name" value="WH-like_DNA-bd_sf"/>
</dbReference>
<dbReference type="Pfam" id="PF07676">
    <property type="entry name" value="PD40"/>
    <property type="match status" value="2"/>
</dbReference>
<keyword evidence="4" id="KW-0472">Membrane</keyword>
<dbReference type="InterPro" id="IPR016032">
    <property type="entry name" value="Sig_transdc_resp-reg_C-effctor"/>
</dbReference>
<dbReference type="PANTHER" id="PTHR36842:SF1">
    <property type="entry name" value="PROTEIN TOLB"/>
    <property type="match status" value="1"/>
</dbReference>
<dbReference type="Pfam" id="PF00486">
    <property type="entry name" value="Trans_reg_C"/>
    <property type="match status" value="1"/>
</dbReference>
<dbReference type="GO" id="GO:0000160">
    <property type="term" value="P:phosphorelay signal transduction system"/>
    <property type="evidence" value="ECO:0007669"/>
    <property type="project" value="InterPro"/>
</dbReference>
<keyword evidence="4" id="KW-1133">Transmembrane helix</keyword>